<dbReference type="PROSITE" id="PS51873">
    <property type="entry name" value="TRIAD"/>
    <property type="match status" value="1"/>
</dbReference>
<comment type="catalytic activity">
    <reaction evidence="1">
        <text>[E2 ubiquitin-conjugating enzyme]-S-ubiquitinyl-L-cysteine + [acceptor protein]-L-lysine = [E2 ubiquitin-conjugating enzyme]-L-cysteine + [acceptor protein]-N(6)-ubiquitinyl-L-lysine.</text>
        <dbReference type="EC" id="2.3.2.31"/>
    </reaction>
</comment>
<dbReference type="OrthoDB" id="1431934at2759"/>
<evidence type="ECO:0000256" key="2">
    <source>
        <dbReference type="ARBA" id="ARBA00012251"/>
    </source>
</evidence>
<keyword evidence="3" id="KW-0808">Transferase</keyword>
<dbReference type="InParanoid" id="T0RDD6"/>
<dbReference type="RefSeq" id="XP_008616400.1">
    <property type="nucleotide sequence ID" value="XM_008618178.1"/>
</dbReference>
<dbReference type="eggNOG" id="KOG1812">
    <property type="taxonomic scope" value="Eukaryota"/>
</dbReference>
<dbReference type="Pfam" id="PF22191">
    <property type="entry name" value="IBR_1"/>
    <property type="match status" value="1"/>
</dbReference>
<keyword evidence="12" id="KW-1185">Reference proteome</keyword>
<dbReference type="Pfam" id="PF01485">
    <property type="entry name" value="IBR"/>
    <property type="match status" value="1"/>
</dbReference>
<dbReference type="GO" id="GO:0008270">
    <property type="term" value="F:zinc ion binding"/>
    <property type="evidence" value="ECO:0007669"/>
    <property type="project" value="UniProtKB-KW"/>
</dbReference>
<dbReference type="InterPro" id="IPR002867">
    <property type="entry name" value="IBR_dom"/>
</dbReference>
<evidence type="ECO:0000313" key="11">
    <source>
        <dbReference type="EMBL" id="EQC30268.1"/>
    </source>
</evidence>
<evidence type="ECO:0000256" key="3">
    <source>
        <dbReference type="ARBA" id="ARBA00022679"/>
    </source>
</evidence>
<evidence type="ECO:0000256" key="1">
    <source>
        <dbReference type="ARBA" id="ARBA00001798"/>
    </source>
</evidence>
<keyword evidence="7" id="KW-0833">Ubl conjugation pathway</keyword>
<dbReference type="EMBL" id="JH767177">
    <property type="protein sequence ID" value="EQC30268.1"/>
    <property type="molecule type" value="Genomic_DNA"/>
</dbReference>
<dbReference type="EC" id="2.3.2.31" evidence="2"/>
<keyword evidence="9" id="KW-0472">Membrane</keyword>
<dbReference type="GeneID" id="19952845"/>
<dbReference type="SUPFAM" id="SSF57850">
    <property type="entry name" value="RING/U-box"/>
    <property type="match status" value="2"/>
</dbReference>
<evidence type="ECO:0000256" key="5">
    <source>
        <dbReference type="ARBA" id="ARBA00022737"/>
    </source>
</evidence>
<dbReference type="OMA" id="CWPLAYL"/>
<dbReference type="InterPro" id="IPR013083">
    <property type="entry name" value="Znf_RING/FYVE/PHD"/>
</dbReference>
<dbReference type="VEuPathDB" id="FungiDB:SDRG_12118"/>
<sequence length="296" mass="33083">MHYAWVSDDEDSEASGFLERQNAIAPAHLDASCLICLEVPRPAADDDVRVHRCIDCDAIFCGGCYRLYVTHKIVNGQVAPHQLVCPGPCRRPIPRLALAQVVSTSLVQKYVLFLEAYEHRQRGHRFCPRPQCGQLLPSPTLRQKKTKRRVDCKSCHHASCRDCGGAYHRWPQCDRAYRSWCHAHAAQHCPLCSATIEKHGGCNHMTCTHCYYQFCWRCRTKWDDHNAVLCWPLAYLRSKHKFFGPVAPVRFMTKAVVGTVGAGVAVVAGVVAAGVAVAALPPLAVYYGVRALRPHQ</sequence>
<evidence type="ECO:0000256" key="6">
    <source>
        <dbReference type="ARBA" id="ARBA00022771"/>
    </source>
</evidence>
<keyword evidence="4" id="KW-0479">Metal-binding</keyword>
<keyword evidence="9" id="KW-0812">Transmembrane</keyword>
<evidence type="ECO:0000256" key="8">
    <source>
        <dbReference type="ARBA" id="ARBA00022833"/>
    </source>
</evidence>
<dbReference type="InterPro" id="IPR031127">
    <property type="entry name" value="E3_UB_ligase_RBR"/>
</dbReference>
<evidence type="ECO:0000256" key="4">
    <source>
        <dbReference type="ARBA" id="ARBA00022723"/>
    </source>
</evidence>
<gene>
    <name evidence="11" type="ORF">SDRG_12118</name>
</gene>
<dbReference type="GO" id="GO:0016567">
    <property type="term" value="P:protein ubiquitination"/>
    <property type="evidence" value="ECO:0007669"/>
    <property type="project" value="InterPro"/>
</dbReference>
<keyword evidence="6" id="KW-0863">Zinc-finger</keyword>
<dbReference type="STRING" id="1156394.T0RDD6"/>
<proteinExistence type="predicted"/>
<feature type="domain" description="RING-type" evidence="10">
    <location>
        <begin position="29"/>
        <end position="234"/>
    </location>
</feature>
<evidence type="ECO:0000313" key="12">
    <source>
        <dbReference type="Proteomes" id="UP000030762"/>
    </source>
</evidence>
<dbReference type="SMART" id="SM00647">
    <property type="entry name" value="IBR"/>
    <property type="match status" value="2"/>
</dbReference>
<dbReference type="PANTHER" id="PTHR11685">
    <property type="entry name" value="RBR FAMILY RING FINGER AND IBR DOMAIN-CONTAINING"/>
    <property type="match status" value="1"/>
</dbReference>
<dbReference type="GO" id="GO:0061630">
    <property type="term" value="F:ubiquitin protein ligase activity"/>
    <property type="evidence" value="ECO:0007669"/>
    <property type="project" value="UniProtKB-EC"/>
</dbReference>
<feature type="transmembrane region" description="Helical" evidence="9">
    <location>
        <begin position="260"/>
        <end position="289"/>
    </location>
</feature>
<keyword evidence="8" id="KW-0862">Zinc</keyword>
<dbReference type="Gene3D" id="1.20.120.1750">
    <property type="match status" value="1"/>
</dbReference>
<accession>T0RDD6</accession>
<reference evidence="11 12" key="1">
    <citation type="submission" date="2012-04" db="EMBL/GenBank/DDBJ databases">
        <title>The Genome Sequence of Saprolegnia declina VS20.</title>
        <authorList>
            <consortium name="The Broad Institute Genome Sequencing Platform"/>
            <person name="Russ C."/>
            <person name="Nusbaum C."/>
            <person name="Tyler B."/>
            <person name="van West P."/>
            <person name="Dieguez-Uribeondo J."/>
            <person name="de Bruijn I."/>
            <person name="Tripathy S."/>
            <person name="Jiang R."/>
            <person name="Young S.K."/>
            <person name="Zeng Q."/>
            <person name="Gargeya S."/>
            <person name="Fitzgerald M."/>
            <person name="Haas B."/>
            <person name="Abouelleil A."/>
            <person name="Alvarado L."/>
            <person name="Arachchi H.M."/>
            <person name="Berlin A."/>
            <person name="Chapman S.B."/>
            <person name="Goldberg J."/>
            <person name="Griggs A."/>
            <person name="Gujja S."/>
            <person name="Hansen M."/>
            <person name="Howarth C."/>
            <person name="Imamovic A."/>
            <person name="Larimer J."/>
            <person name="McCowen C."/>
            <person name="Montmayeur A."/>
            <person name="Murphy C."/>
            <person name="Neiman D."/>
            <person name="Pearson M."/>
            <person name="Priest M."/>
            <person name="Roberts A."/>
            <person name="Saif S."/>
            <person name="Shea T."/>
            <person name="Sisk P."/>
            <person name="Sykes S."/>
            <person name="Wortman J."/>
            <person name="Nusbaum C."/>
            <person name="Birren B."/>
        </authorList>
    </citation>
    <scope>NUCLEOTIDE SEQUENCE [LARGE SCALE GENOMIC DNA]</scope>
    <source>
        <strain evidence="11 12">VS20</strain>
    </source>
</reference>
<dbReference type="InterPro" id="IPR044066">
    <property type="entry name" value="TRIAD_supradom"/>
</dbReference>
<evidence type="ECO:0000259" key="10">
    <source>
        <dbReference type="PROSITE" id="PS51873"/>
    </source>
</evidence>
<keyword evidence="5" id="KW-0677">Repeat</keyword>
<keyword evidence="9" id="KW-1133">Transmembrane helix</keyword>
<organism evidence="11 12">
    <name type="scientific">Saprolegnia diclina (strain VS20)</name>
    <dbReference type="NCBI Taxonomy" id="1156394"/>
    <lineage>
        <taxon>Eukaryota</taxon>
        <taxon>Sar</taxon>
        <taxon>Stramenopiles</taxon>
        <taxon>Oomycota</taxon>
        <taxon>Saprolegniomycetes</taxon>
        <taxon>Saprolegniales</taxon>
        <taxon>Saprolegniaceae</taxon>
        <taxon>Saprolegnia</taxon>
    </lineage>
</organism>
<dbReference type="AlphaFoldDB" id="T0RDD6"/>
<dbReference type="Proteomes" id="UP000030762">
    <property type="component" value="Unassembled WGS sequence"/>
</dbReference>
<name>T0RDD6_SAPDV</name>
<dbReference type="Gene3D" id="3.30.40.10">
    <property type="entry name" value="Zinc/RING finger domain, C3HC4 (zinc finger)"/>
    <property type="match status" value="1"/>
</dbReference>
<evidence type="ECO:0000256" key="9">
    <source>
        <dbReference type="SAM" id="Phobius"/>
    </source>
</evidence>
<protein>
    <recommendedName>
        <fullName evidence="2">RBR-type E3 ubiquitin transferase</fullName>
        <ecNumber evidence="2">2.3.2.31</ecNumber>
    </recommendedName>
</protein>
<evidence type="ECO:0000256" key="7">
    <source>
        <dbReference type="ARBA" id="ARBA00022786"/>
    </source>
</evidence>